<dbReference type="Pfam" id="PF25137">
    <property type="entry name" value="ADH_Fe_C"/>
    <property type="match status" value="1"/>
</dbReference>
<evidence type="ECO:0000256" key="1">
    <source>
        <dbReference type="ARBA" id="ARBA00023002"/>
    </source>
</evidence>
<dbReference type="Gene3D" id="3.40.50.1970">
    <property type="match status" value="1"/>
</dbReference>
<organism evidence="4 5">
    <name type="scientific">Treponema lecithinolyticum ATCC 700332</name>
    <dbReference type="NCBI Taxonomy" id="1321815"/>
    <lineage>
        <taxon>Bacteria</taxon>
        <taxon>Pseudomonadati</taxon>
        <taxon>Spirochaetota</taxon>
        <taxon>Spirochaetia</taxon>
        <taxon>Spirochaetales</taxon>
        <taxon>Treponemataceae</taxon>
        <taxon>Treponema</taxon>
    </lineage>
</organism>
<evidence type="ECO:0000259" key="2">
    <source>
        <dbReference type="Pfam" id="PF00465"/>
    </source>
</evidence>
<feature type="domain" description="Fe-containing alcohol dehydrogenase-like C-terminal" evidence="3">
    <location>
        <begin position="227"/>
        <end position="413"/>
    </location>
</feature>
<dbReference type="InterPro" id="IPR018211">
    <property type="entry name" value="ADH_Fe_CS"/>
</dbReference>
<dbReference type="CDD" id="cd08187">
    <property type="entry name" value="BDH"/>
    <property type="match status" value="1"/>
</dbReference>
<dbReference type="Gene3D" id="1.20.1090.10">
    <property type="entry name" value="Dehydroquinate synthase-like - alpha domain"/>
    <property type="match status" value="1"/>
</dbReference>
<dbReference type="InterPro" id="IPR056798">
    <property type="entry name" value="ADH_Fe_C"/>
</dbReference>
<comment type="caution">
    <text evidence="4">The sequence shown here is derived from an EMBL/GenBank/DDBJ whole genome shotgun (WGS) entry which is preliminary data.</text>
</comment>
<proteinExistence type="predicted"/>
<keyword evidence="5" id="KW-1185">Reference proteome</keyword>
<dbReference type="PANTHER" id="PTHR43633">
    <property type="entry name" value="ALCOHOL DEHYDROGENASE YQHD"/>
    <property type="match status" value="1"/>
</dbReference>
<dbReference type="Proteomes" id="UP000016649">
    <property type="component" value="Unassembled WGS sequence"/>
</dbReference>
<dbReference type="Pfam" id="PF00465">
    <property type="entry name" value="Fe-ADH"/>
    <property type="match status" value="1"/>
</dbReference>
<evidence type="ECO:0000313" key="5">
    <source>
        <dbReference type="Proteomes" id="UP000016649"/>
    </source>
</evidence>
<dbReference type="InterPro" id="IPR001670">
    <property type="entry name" value="ADH_Fe/GldA"/>
</dbReference>
<dbReference type="SUPFAM" id="SSF56796">
    <property type="entry name" value="Dehydroquinate synthase-like"/>
    <property type="match status" value="1"/>
</dbReference>
<accession>A0ABN0P097</accession>
<dbReference type="PROSITE" id="PS00060">
    <property type="entry name" value="ADH_IRON_2"/>
    <property type="match status" value="1"/>
</dbReference>
<dbReference type="InterPro" id="IPR044731">
    <property type="entry name" value="BDH-like"/>
</dbReference>
<evidence type="ECO:0000313" key="4">
    <source>
        <dbReference type="EMBL" id="ERJ93812.1"/>
    </source>
</evidence>
<dbReference type="EMBL" id="AWVH01000016">
    <property type="protein sequence ID" value="ERJ93812.1"/>
    <property type="molecule type" value="Genomic_DNA"/>
</dbReference>
<sequence>MNNFSYFTPTKVIFGKDSELQAGKVVKEYGGSKILVHFGGNSAQKSGLLDKVCTSLKSESIDYVMLGGVVPNPRLSLVRTGIELCKKEQVDFILAVGGGSVIDSAKAIGYGVTNDCDVWDIYLKKVPARACLPIGAVLTIAAAGSEMSDSSVITNEDSWFKRGYSSDYSRCRFALMNPELTASLNEWQTMSGCTDIMMHTMERYFYGSDTGTAVDDGANAADNGTCMLTDNIAEGLIKSVMHNALILKKDPHNYNARAQVMWASSLSHNGLTGCGNPAGDWATHQIEHELGGMFDVTHGAGLAAVWASWARYVYKENPARFAQFAFALFKEKLAASGITSSCSDEKAALTGIGAMEDFFHSIGMPVCIKEMNIDLTAQQIDELSFKCSFGKTRTVGTFKKLGYDDLKAIYQAAR</sequence>
<evidence type="ECO:0000259" key="3">
    <source>
        <dbReference type="Pfam" id="PF25137"/>
    </source>
</evidence>
<gene>
    <name evidence="4" type="ORF">HMPREF9193_00656</name>
</gene>
<dbReference type="PANTHER" id="PTHR43633:SF1">
    <property type="entry name" value="ALCOHOL DEHYDROGENASE YQHD"/>
    <property type="match status" value="1"/>
</dbReference>
<feature type="domain" description="Alcohol dehydrogenase iron-type/glycerol dehydrogenase GldA" evidence="2">
    <location>
        <begin position="9"/>
        <end position="178"/>
    </location>
</feature>
<name>A0ABN0P097_TRELE</name>
<keyword evidence="1" id="KW-0560">Oxidoreductase</keyword>
<reference evidence="4 5" key="1">
    <citation type="submission" date="2013-08" db="EMBL/GenBank/DDBJ databases">
        <authorList>
            <person name="Weinstock G."/>
            <person name="Sodergren E."/>
            <person name="Wylie T."/>
            <person name="Fulton L."/>
            <person name="Fulton R."/>
            <person name="Fronick C."/>
            <person name="O'Laughlin M."/>
            <person name="Godfrey J."/>
            <person name="Miner T."/>
            <person name="Herter B."/>
            <person name="Appelbaum E."/>
            <person name="Cordes M."/>
            <person name="Lek S."/>
            <person name="Wollam A."/>
            <person name="Pepin K.H."/>
            <person name="Palsikar V.B."/>
            <person name="Mitreva M."/>
            <person name="Wilson R.K."/>
        </authorList>
    </citation>
    <scope>NUCLEOTIDE SEQUENCE [LARGE SCALE GENOMIC DNA]</scope>
    <source>
        <strain evidence="4 5">ATCC 700332</strain>
    </source>
</reference>
<dbReference type="RefSeq" id="WP_021686506.1">
    <property type="nucleotide sequence ID" value="NZ_KI260560.1"/>
</dbReference>
<protein>
    <submittedName>
        <fullName evidence="4">NADH-dependent butanol dehydrogenase A family protein</fullName>
    </submittedName>
</protein>